<dbReference type="InterPro" id="IPR012337">
    <property type="entry name" value="RNaseH-like_sf"/>
</dbReference>
<evidence type="ECO:0000313" key="2">
    <source>
        <dbReference type="EMBL" id="CAB4123196.1"/>
    </source>
</evidence>
<organism evidence="2">
    <name type="scientific">uncultured Caudovirales phage</name>
    <dbReference type="NCBI Taxonomy" id="2100421"/>
    <lineage>
        <taxon>Viruses</taxon>
        <taxon>Duplodnaviria</taxon>
        <taxon>Heunggongvirae</taxon>
        <taxon>Uroviricota</taxon>
        <taxon>Caudoviricetes</taxon>
        <taxon>Peduoviridae</taxon>
        <taxon>Maltschvirus</taxon>
        <taxon>Maltschvirus maltsch</taxon>
    </lineage>
</organism>
<keyword evidence="2" id="KW-0378">Hydrolase</keyword>
<dbReference type="Pfam" id="PF16473">
    <property type="entry name" value="Rv2179c-like"/>
    <property type="match status" value="1"/>
</dbReference>
<reference evidence="2" key="1">
    <citation type="submission" date="2020-04" db="EMBL/GenBank/DDBJ databases">
        <authorList>
            <person name="Chiriac C."/>
            <person name="Salcher M."/>
            <person name="Ghai R."/>
            <person name="Kavagutti S V."/>
        </authorList>
    </citation>
    <scope>NUCLEOTIDE SEQUENCE</scope>
</reference>
<keyword evidence="2" id="KW-0540">Nuclease</keyword>
<keyword evidence="2" id="KW-0269">Exonuclease</keyword>
<proteinExistence type="predicted"/>
<dbReference type="GO" id="GO:0003676">
    <property type="term" value="F:nucleic acid binding"/>
    <property type="evidence" value="ECO:0007669"/>
    <property type="project" value="InterPro"/>
</dbReference>
<dbReference type="InterPro" id="IPR036397">
    <property type="entry name" value="RNaseH_sf"/>
</dbReference>
<accession>A0A6J5KPL6</accession>
<sequence length="182" mass="20725">MNTNKHLMVDLETLSTEPNAVILTIGALWFNPSSNEDPGPGFHVRVEIDSQERHVDDDTVDWWGQQDPEVQAEAFSEQDRHPLADALKQFAKFAQGADSYWSHGTVFDIVILENAFVEQGMRGWIPWKYHQVRDCRTVLKISDTVMDRHSGGAHNALIDCYNQALAMQQATFKMNLHKSQTE</sequence>
<dbReference type="GO" id="GO:0004527">
    <property type="term" value="F:exonuclease activity"/>
    <property type="evidence" value="ECO:0007669"/>
    <property type="project" value="UniProtKB-KW"/>
</dbReference>
<feature type="domain" description="3'-5' exoribonuclease Rv2179c-like" evidence="1">
    <location>
        <begin position="5"/>
        <end position="168"/>
    </location>
</feature>
<dbReference type="SUPFAM" id="SSF53098">
    <property type="entry name" value="Ribonuclease H-like"/>
    <property type="match status" value="1"/>
</dbReference>
<protein>
    <submittedName>
        <fullName evidence="2">Exonuclease</fullName>
    </submittedName>
</protein>
<gene>
    <name evidence="2" type="ORF">UFOVP29_355</name>
</gene>
<dbReference type="InterPro" id="IPR033390">
    <property type="entry name" value="Rv2179c-like"/>
</dbReference>
<name>A0A6J5KPL6_9CAUD</name>
<evidence type="ECO:0000259" key="1">
    <source>
        <dbReference type="Pfam" id="PF16473"/>
    </source>
</evidence>
<dbReference type="Gene3D" id="3.30.420.10">
    <property type="entry name" value="Ribonuclease H-like superfamily/Ribonuclease H"/>
    <property type="match status" value="1"/>
</dbReference>
<dbReference type="EMBL" id="LR796167">
    <property type="protein sequence ID" value="CAB4123196.1"/>
    <property type="molecule type" value="Genomic_DNA"/>
</dbReference>